<dbReference type="GO" id="GO:0016491">
    <property type="term" value="F:oxidoreductase activity"/>
    <property type="evidence" value="ECO:0007669"/>
    <property type="project" value="UniProtKB-KW"/>
</dbReference>
<sequence length="489" mass="55810">MVKRAGVIGAGIAGIAAAIRLANKGYEVDVFEANAYPGGKLSEITCQGYRFDAGPSLFTLPELVDELFTLSGEQPEEHFQYFKLPVNCHYFYEDGTFLRAFADREQFLQEISDKTHESPEAVQQALSRSAHLYETLADLFMKRSLHRWQTFVNQKALKAYSQLHRLDFFRSMNQANEQQFKDERVTQLFNRYATYNGSDPYQTPATMNIIPHLEYNIGAFFPKEGMNSITRSLYKLAQRSGVTFHFQARVEKIQTSLKEVQGLQVNGEMHSYDLIVSNMDVVNTYKKLLPQVPPPTRLLNQPKSSSALIFYWGIRQTFPSLDLHNIFFSQNYQKEFEHIFQKKTIYHDPTVYVNITSKYKPDDAPEGCENWFVMINVPNNDGQDWNQLISEAREAILKKLSRLLHVDIRTLIECEEILDPRTIESRTSSSQGALYGNSSNNRYAAFLRHANFSRKIKGLYFCGGSVHPGGGIPLSLLSAKIAVDQVPMS</sequence>
<dbReference type="EC" id="1.-.-.-" evidence="7"/>
<gene>
    <name evidence="7" type="primary">crtI</name>
    <name evidence="7" type="ORF">K4G66_10350</name>
</gene>
<dbReference type="EMBL" id="CP120682">
    <property type="protein sequence ID" value="WKN39098.1"/>
    <property type="molecule type" value="Genomic_DNA"/>
</dbReference>
<reference evidence="7" key="2">
    <citation type="journal article" date="2024" name="Antonie Van Leeuwenhoek">
        <title>Roseihalotalea indica gen. nov., sp. nov., a halophilic Bacteroidetes from mesopelagic Southwest Indian Ocean with higher carbohydrate metabolic potential.</title>
        <authorList>
            <person name="Chen B."/>
            <person name="Zhang M."/>
            <person name="Lin D."/>
            <person name="Ye J."/>
            <person name="Tang K."/>
        </authorList>
    </citation>
    <scope>NUCLEOTIDE SEQUENCE</scope>
    <source>
        <strain evidence="7">TK19036</strain>
    </source>
</reference>
<evidence type="ECO:0000256" key="5">
    <source>
        <dbReference type="RuleBase" id="RU362075"/>
    </source>
</evidence>
<keyword evidence="4 5" id="KW-0560">Oxidoreductase</keyword>
<dbReference type="PANTHER" id="PTHR43734">
    <property type="entry name" value="PHYTOENE DESATURASE"/>
    <property type="match status" value="1"/>
</dbReference>
<dbReference type="SUPFAM" id="SSF51905">
    <property type="entry name" value="FAD/NAD(P)-binding domain"/>
    <property type="match status" value="1"/>
</dbReference>
<comment type="similarity">
    <text evidence="2 5">Belongs to the carotenoid/retinoid oxidoreductase family.</text>
</comment>
<dbReference type="InterPro" id="IPR036188">
    <property type="entry name" value="FAD/NAD-bd_sf"/>
</dbReference>
<accession>A0AA49JFB9</accession>
<dbReference type="Pfam" id="PF01593">
    <property type="entry name" value="Amino_oxidase"/>
    <property type="match status" value="1"/>
</dbReference>
<reference evidence="7" key="1">
    <citation type="journal article" date="2023" name="Comput. Struct. Biotechnol. J.">
        <title>Discovery of a novel marine Bacteroidetes with a rich repertoire of carbohydrate-active enzymes.</title>
        <authorList>
            <person name="Chen B."/>
            <person name="Liu G."/>
            <person name="Chen Q."/>
            <person name="Wang H."/>
            <person name="Liu L."/>
            <person name="Tang K."/>
        </authorList>
    </citation>
    <scope>NUCLEOTIDE SEQUENCE</scope>
    <source>
        <strain evidence="7">TK19036</strain>
    </source>
</reference>
<comment type="pathway">
    <text evidence="1 5">Carotenoid biosynthesis.</text>
</comment>
<evidence type="ECO:0000313" key="7">
    <source>
        <dbReference type="EMBL" id="WKN39098.1"/>
    </source>
</evidence>
<dbReference type="AlphaFoldDB" id="A0AA49JFB9"/>
<evidence type="ECO:0000256" key="2">
    <source>
        <dbReference type="ARBA" id="ARBA00006046"/>
    </source>
</evidence>
<name>A0AA49JFB9_9BACT</name>
<evidence type="ECO:0000256" key="3">
    <source>
        <dbReference type="ARBA" id="ARBA00022746"/>
    </source>
</evidence>
<dbReference type="NCBIfam" id="NF042421">
    <property type="entry name" value="hydcarot_desat_CrtD"/>
    <property type="match status" value="1"/>
</dbReference>
<evidence type="ECO:0000259" key="6">
    <source>
        <dbReference type="Pfam" id="PF01593"/>
    </source>
</evidence>
<dbReference type="InterPro" id="IPR054840">
    <property type="entry name" value="hydcarot_desat_CrtD"/>
</dbReference>
<dbReference type="Gene3D" id="3.50.50.60">
    <property type="entry name" value="FAD/NAD(P)-binding domain"/>
    <property type="match status" value="2"/>
</dbReference>
<dbReference type="InterPro" id="IPR002937">
    <property type="entry name" value="Amino_oxidase"/>
</dbReference>
<evidence type="ECO:0000256" key="4">
    <source>
        <dbReference type="ARBA" id="ARBA00023002"/>
    </source>
</evidence>
<dbReference type="GO" id="GO:0016117">
    <property type="term" value="P:carotenoid biosynthetic process"/>
    <property type="evidence" value="ECO:0007669"/>
    <property type="project" value="UniProtKB-KW"/>
</dbReference>
<dbReference type="PANTHER" id="PTHR43734:SF7">
    <property type="entry name" value="4,4'-DIAPONEUROSPORENE OXYGENASE"/>
    <property type="match status" value="1"/>
</dbReference>
<dbReference type="InterPro" id="IPR014105">
    <property type="entry name" value="Carotenoid/retinoid_OxRdtase"/>
</dbReference>
<dbReference type="NCBIfam" id="TIGR02734">
    <property type="entry name" value="crtI_fam"/>
    <property type="match status" value="1"/>
</dbReference>
<organism evidence="7">
    <name type="scientific">Roseihalotalea indica</name>
    <dbReference type="NCBI Taxonomy" id="2867963"/>
    <lineage>
        <taxon>Bacteria</taxon>
        <taxon>Pseudomonadati</taxon>
        <taxon>Bacteroidota</taxon>
        <taxon>Cytophagia</taxon>
        <taxon>Cytophagales</taxon>
        <taxon>Catalimonadaceae</taxon>
        <taxon>Roseihalotalea</taxon>
    </lineage>
</organism>
<proteinExistence type="inferred from homology"/>
<protein>
    <submittedName>
        <fullName evidence="7">Phytoene desaturase family protein</fullName>
        <ecNumber evidence="7">1.-.-.-</ecNumber>
    </submittedName>
</protein>
<keyword evidence="3 5" id="KW-0125">Carotenoid biosynthesis</keyword>
<feature type="domain" description="Amine oxidase" evidence="6">
    <location>
        <begin position="12"/>
        <end position="486"/>
    </location>
</feature>
<evidence type="ECO:0000256" key="1">
    <source>
        <dbReference type="ARBA" id="ARBA00004829"/>
    </source>
</evidence>